<dbReference type="EMBL" id="GBXM01054984">
    <property type="protein sequence ID" value="JAH53593.1"/>
    <property type="molecule type" value="Transcribed_RNA"/>
</dbReference>
<accession>A0A0E9TLH0</accession>
<organism evidence="1">
    <name type="scientific">Anguilla anguilla</name>
    <name type="common">European freshwater eel</name>
    <name type="synonym">Muraena anguilla</name>
    <dbReference type="NCBI Taxonomy" id="7936"/>
    <lineage>
        <taxon>Eukaryota</taxon>
        <taxon>Metazoa</taxon>
        <taxon>Chordata</taxon>
        <taxon>Craniata</taxon>
        <taxon>Vertebrata</taxon>
        <taxon>Euteleostomi</taxon>
        <taxon>Actinopterygii</taxon>
        <taxon>Neopterygii</taxon>
        <taxon>Teleostei</taxon>
        <taxon>Anguilliformes</taxon>
        <taxon>Anguillidae</taxon>
        <taxon>Anguilla</taxon>
    </lineage>
</organism>
<protein>
    <submittedName>
        <fullName evidence="1">Uncharacterized protein</fullName>
    </submittedName>
</protein>
<reference evidence="1" key="1">
    <citation type="submission" date="2014-11" db="EMBL/GenBank/DDBJ databases">
        <authorList>
            <person name="Amaro Gonzalez C."/>
        </authorList>
    </citation>
    <scope>NUCLEOTIDE SEQUENCE</scope>
</reference>
<evidence type="ECO:0000313" key="1">
    <source>
        <dbReference type="EMBL" id="JAH53593.1"/>
    </source>
</evidence>
<proteinExistence type="predicted"/>
<reference evidence="1" key="2">
    <citation type="journal article" date="2015" name="Fish Shellfish Immunol.">
        <title>Early steps in the European eel (Anguilla anguilla)-Vibrio vulnificus interaction in the gills: Role of the RtxA13 toxin.</title>
        <authorList>
            <person name="Callol A."/>
            <person name="Pajuelo D."/>
            <person name="Ebbesson L."/>
            <person name="Teles M."/>
            <person name="MacKenzie S."/>
            <person name="Amaro C."/>
        </authorList>
    </citation>
    <scope>NUCLEOTIDE SEQUENCE</scope>
</reference>
<dbReference type="AlphaFoldDB" id="A0A0E9TLH0"/>
<name>A0A0E9TLH0_ANGAN</name>
<sequence>MSSFTDNYTHVTESESFRVSSPRVLKMVLTHEGHRLHQWVLLNVKRCGIRQKQIFIP</sequence>